<gene>
    <name evidence="7" type="ORF">ACERLL_11230</name>
</gene>
<keyword evidence="8" id="KW-1185">Reference proteome</keyword>
<feature type="signal peptide" evidence="4">
    <location>
        <begin position="1"/>
        <end position="20"/>
    </location>
</feature>
<protein>
    <submittedName>
        <fullName evidence="7">M16 family metallopeptidase</fullName>
    </submittedName>
</protein>
<feature type="chain" id="PRO_5046908761" evidence="4">
    <location>
        <begin position="21"/>
        <end position="453"/>
    </location>
</feature>
<dbReference type="Pfam" id="PF05193">
    <property type="entry name" value="Peptidase_M16_C"/>
    <property type="match status" value="1"/>
</dbReference>
<dbReference type="SUPFAM" id="SSF63411">
    <property type="entry name" value="LuxS/MPP-like metallohydrolase"/>
    <property type="match status" value="2"/>
</dbReference>
<comment type="similarity">
    <text evidence="2 3">Belongs to the peptidase M16 family.</text>
</comment>
<evidence type="ECO:0000313" key="8">
    <source>
        <dbReference type="Proteomes" id="UP001575181"/>
    </source>
</evidence>
<dbReference type="PANTHER" id="PTHR11851:SF49">
    <property type="entry name" value="MITOCHONDRIAL-PROCESSING PEPTIDASE SUBUNIT ALPHA"/>
    <property type="match status" value="1"/>
</dbReference>
<comment type="caution">
    <text evidence="7">The sequence shown here is derived from an EMBL/GenBank/DDBJ whole genome shotgun (WGS) entry which is preliminary data.</text>
</comment>
<dbReference type="RefSeq" id="WP_373656187.1">
    <property type="nucleotide sequence ID" value="NZ_JBGUAW010000007.1"/>
</dbReference>
<organism evidence="7 8">
    <name type="scientific">Thiohalorhabdus methylotrophus</name>
    <dbReference type="NCBI Taxonomy" id="3242694"/>
    <lineage>
        <taxon>Bacteria</taxon>
        <taxon>Pseudomonadati</taxon>
        <taxon>Pseudomonadota</taxon>
        <taxon>Gammaproteobacteria</taxon>
        <taxon>Thiohalorhabdales</taxon>
        <taxon>Thiohalorhabdaceae</taxon>
        <taxon>Thiohalorhabdus</taxon>
    </lineage>
</organism>
<feature type="domain" description="Peptidase M16 N-terminal" evidence="5">
    <location>
        <begin position="43"/>
        <end position="186"/>
    </location>
</feature>
<proteinExistence type="inferred from homology"/>
<evidence type="ECO:0000256" key="2">
    <source>
        <dbReference type="ARBA" id="ARBA00007261"/>
    </source>
</evidence>
<evidence type="ECO:0000256" key="3">
    <source>
        <dbReference type="RuleBase" id="RU004447"/>
    </source>
</evidence>
<evidence type="ECO:0000256" key="4">
    <source>
        <dbReference type="SAM" id="SignalP"/>
    </source>
</evidence>
<evidence type="ECO:0000256" key="1">
    <source>
        <dbReference type="ARBA" id="ARBA00001947"/>
    </source>
</evidence>
<keyword evidence="4" id="KW-0732">Signal</keyword>
<dbReference type="PROSITE" id="PS00143">
    <property type="entry name" value="INSULINASE"/>
    <property type="match status" value="1"/>
</dbReference>
<reference evidence="7 8" key="1">
    <citation type="submission" date="2024-08" db="EMBL/GenBank/DDBJ databases">
        <title>Whole-genome sequencing of halo(alkali)philic microorganisms from hypersaline lakes.</title>
        <authorList>
            <person name="Sorokin D.Y."/>
            <person name="Merkel A.Y."/>
            <person name="Messina E."/>
            <person name="Yakimov M."/>
        </authorList>
    </citation>
    <scope>NUCLEOTIDE SEQUENCE [LARGE SCALE GENOMIC DNA]</scope>
    <source>
        <strain evidence="7 8">Cl-TMA</strain>
    </source>
</reference>
<dbReference type="InterPro" id="IPR011249">
    <property type="entry name" value="Metalloenz_LuxS/M16"/>
</dbReference>
<dbReference type="PANTHER" id="PTHR11851">
    <property type="entry name" value="METALLOPROTEASE"/>
    <property type="match status" value="1"/>
</dbReference>
<name>A0ABV4TVN5_9GAMM</name>
<dbReference type="InterPro" id="IPR011765">
    <property type="entry name" value="Pept_M16_N"/>
</dbReference>
<evidence type="ECO:0000259" key="6">
    <source>
        <dbReference type="Pfam" id="PF05193"/>
    </source>
</evidence>
<dbReference type="InterPro" id="IPR001431">
    <property type="entry name" value="Pept_M16_Zn_BS"/>
</dbReference>
<dbReference type="EMBL" id="JBGUAW010000007">
    <property type="protein sequence ID" value="MFA9461398.1"/>
    <property type="molecule type" value="Genomic_DNA"/>
</dbReference>
<dbReference type="InterPro" id="IPR050361">
    <property type="entry name" value="MPP/UQCRC_Complex"/>
</dbReference>
<dbReference type="Proteomes" id="UP001575181">
    <property type="component" value="Unassembled WGS sequence"/>
</dbReference>
<dbReference type="Pfam" id="PF00675">
    <property type="entry name" value="Peptidase_M16"/>
    <property type="match status" value="1"/>
</dbReference>
<evidence type="ECO:0000259" key="5">
    <source>
        <dbReference type="Pfam" id="PF00675"/>
    </source>
</evidence>
<dbReference type="InterPro" id="IPR007863">
    <property type="entry name" value="Peptidase_M16_C"/>
</dbReference>
<feature type="domain" description="Peptidase M16 C-terminal" evidence="6">
    <location>
        <begin position="194"/>
        <end position="376"/>
    </location>
</feature>
<accession>A0ABV4TVN5</accession>
<comment type="cofactor">
    <cofactor evidence="1">
        <name>Zn(2+)</name>
        <dbReference type="ChEBI" id="CHEBI:29105"/>
    </cofactor>
</comment>
<dbReference type="Gene3D" id="3.30.830.10">
    <property type="entry name" value="Metalloenzyme, LuxS/M16 peptidase-like"/>
    <property type="match status" value="2"/>
</dbReference>
<sequence length="453" mass="50850">MLKGRLLVWLFLAASALAVAAPAVQAQGGVVSRTLSNGMEVFVKPDHRAPVVTSMVWYRVGGLDEIRGQTGISHVLEHMMFKGTKEVGPGELSEIIARNGGQENAFTGQDYTAYFEQLAADRLEVGLRLEADRMVNLKLLKKEFKKEVQVVMEERRLRVEDNPQALAQETLTSVAFDASGYGDPVIGWMPDLKDLTLAQTRSWYEEYYSPRNARLVVVGDVKPAQVFDLAEKYFGGFERGEDPRRKPSYNPDISGRRSVDLTERARVPYLIAGYHAPNLPAADKPWEPFALRVLAGVLDEGRSSRFSADLVRNQRVAAAAGVYYDPESREPGLFYLEGTPSSDASLQDLESALLEQVGTLRKKLVPADELERVKRQIEAAEVFQRDSVFYQAMQIGKLETIGYGHEYLNTYLDRIRAVTPEQVRAVARKYLQPNRRTIVRLHPEQRQSAESES</sequence>
<evidence type="ECO:0000313" key="7">
    <source>
        <dbReference type="EMBL" id="MFA9461398.1"/>
    </source>
</evidence>